<dbReference type="OrthoDB" id="416217at2759"/>
<dbReference type="SUPFAM" id="SSF57701">
    <property type="entry name" value="Zn2/Cys6 DNA-binding domain"/>
    <property type="match status" value="1"/>
</dbReference>
<accession>A0A8K0SBU4</accession>
<feature type="domain" description="Zn(2)-C6 fungal-type" evidence="2">
    <location>
        <begin position="28"/>
        <end position="58"/>
    </location>
</feature>
<dbReference type="GO" id="GO:0008270">
    <property type="term" value="F:zinc ion binding"/>
    <property type="evidence" value="ECO:0007669"/>
    <property type="project" value="InterPro"/>
</dbReference>
<proteinExistence type="predicted"/>
<dbReference type="Proteomes" id="UP000813427">
    <property type="component" value="Unassembled WGS sequence"/>
</dbReference>
<keyword evidence="1" id="KW-0539">Nucleus</keyword>
<evidence type="ECO:0000313" key="3">
    <source>
        <dbReference type="EMBL" id="KAH7262431.1"/>
    </source>
</evidence>
<comment type="caution">
    <text evidence="3">The sequence shown here is derived from an EMBL/GenBank/DDBJ whole genome shotgun (WGS) entry which is preliminary data.</text>
</comment>
<evidence type="ECO:0000313" key="4">
    <source>
        <dbReference type="Proteomes" id="UP000813427"/>
    </source>
</evidence>
<protein>
    <recommendedName>
        <fullName evidence="2">Zn(2)-C6 fungal-type domain-containing protein</fullName>
    </recommendedName>
</protein>
<dbReference type="PROSITE" id="PS50048">
    <property type="entry name" value="ZN2_CY6_FUNGAL_2"/>
    <property type="match status" value="1"/>
</dbReference>
<dbReference type="AlphaFoldDB" id="A0A8K0SBU4"/>
<sequence length="440" mass="49176">MAITDKSYDDKCETLVRQRKAHKKSRLGCKNCKLRGVKCDESRPSCKRCVASGFICSFTQSFPSALQLEHRSAGPTFSVIDKTFGPINPGFRVPIIQPLKGSVGEIILDDAALAAVERFRVRTVFSLGTERTRRVYTQGAFMLGFKHPFLLHVFVALALLHDQHLNPRQAPSQRTALAFHWYQATALFHRRLAAAGAIADPSTLPGPERDALWASGALLGAASFALLDVEDVDAAWPLRESDNLDLNWLRMSDGKKVVWELSDPTRDGSIFQSLLKERDGMPDGSLPVPPGALPGVFYTTFDVGSSSTAENNPYHTAVSLLAQLLPHKIDDNTVIKFLSFVSQVDPRFKKLLEEKDPGAMILLAWWYAKVAAHSSWWMQRRSLIEGRAICIYLERHGMDVEGIRELIEFPKRIFESCRENGGNMTMEDKHALMSGMQIYI</sequence>
<dbReference type="EMBL" id="JAGPXF010000001">
    <property type="protein sequence ID" value="KAH7262431.1"/>
    <property type="molecule type" value="Genomic_DNA"/>
</dbReference>
<organism evidence="3 4">
    <name type="scientific">Fusarium tricinctum</name>
    <dbReference type="NCBI Taxonomy" id="61284"/>
    <lineage>
        <taxon>Eukaryota</taxon>
        <taxon>Fungi</taxon>
        <taxon>Dikarya</taxon>
        <taxon>Ascomycota</taxon>
        <taxon>Pezizomycotina</taxon>
        <taxon>Sordariomycetes</taxon>
        <taxon>Hypocreomycetidae</taxon>
        <taxon>Hypocreales</taxon>
        <taxon>Nectriaceae</taxon>
        <taxon>Fusarium</taxon>
        <taxon>Fusarium tricinctum species complex</taxon>
    </lineage>
</organism>
<dbReference type="InterPro" id="IPR036864">
    <property type="entry name" value="Zn2-C6_fun-type_DNA-bd_sf"/>
</dbReference>
<dbReference type="GO" id="GO:0001228">
    <property type="term" value="F:DNA-binding transcription activator activity, RNA polymerase II-specific"/>
    <property type="evidence" value="ECO:0007669"/>
    <property type="project" value="TreeGrafter"/>
</dbReference>
<name>A0A8K0SBU4_9HYPO</name>
<gene>
    <name evidence="3" type="ORF">BKA59DRAFT_463716</name>
</gene>
<dbReference type="PANTHER" id="PTHR47784:SF9">
    <property type="entry name" value="ZN(II)2CYS6 TRANSCRIPTION FACTOR (EUROFUNG)"/>
    <property type="match status" value="1"/>
</dbReference>
<dbReference type="CDD" id="cd00067">
    <property type="entry name" value="GAL4"/>
    <property type="match status" value="1"/>
</dbReference>
<dbReference type="Pfam" id="PF00172">
    <property type="entry name" value="Zn_clus"/>
    <property type="match status" value="1"/>
</dbReference>
<dbReference type="PANTHER" id="PTHR47784">
    <property type="entry name" value="STEROL UPTAKE CONTROL PROTEIN 2"/>
    <property type="match status" value="1"/>
</dbReference>
<evidence type="ECO:0000259" key="2">
    <source>
        <dbReference type="PROSITE" id="PS50048"/>
    </source>
</evidence>
<dbReference type="Gene3D" id="4.10.240.10">
    <property type="entry name" value="Zn(2)-C6 fungal-type DNA-binding domain"/>
    <property type="match status" value="1"/>
</dbReference>
<evidence type="ECO:0000256" key="1">
    <source>
        <dbReference type="ARBA" id="ARBA00023242"/>
    </source>
</evidence>
<reference evidence="3" key="1">
    <citation type="journal article" date="2021" name="Nat. Commun.">
        <title>Genetic determinants of endophytism in the Arabidopsis root mycobiome.</title>
        <authorList>
            <person name="Mesny F."/>
            <person name="Miyauchi S."/>
            <person name="Thiergart T."/>
            <person name="Pickel B."/>
            <person name="Atanasova L."/>
            <person name="Karlsson M."/>
            <person name="Huettel B."/>
            <person name="Barry K.W."/>
            <person name="Haridas S."/>
            <person name="Chen C."/>
            <person name="Bauer D."/>
            <person name="Andreopoulos W."/>
            <person name="Pangilinan J."/>
            <person name="LaButti K."/>
            <person name="Riley R."/>
            <person name="Lipzen A."/>
            <person name="Clum A."/>
            <person name="Drula E."/>
            <person name="Henrissat B."/>
            <person name="Kohler A."/>
            <person name="Grigoriev I.V."/>
            <person name="Martin F.M."/>
            <person name="Hacquard S."/>
        </authorList>
    </citation>
    <scope>NUCLEOTIDE SEQUENCE</scope>
    <source>
        <strain evidence="3">MPI-SDFR-AT-0068</strain>
    </source>
</reference>
<dbReference type="InterPro" id="IPR001138">
    <property type="entry name" value="Zn2Cys6_DnaBD"/>
</dbReference>
<dbReference type="SMART" id="SM00066">
    <property type="entry name" value="GAL4"/>
    <property type="match status" value="1"/>
</dbReference>
<keyword evidence="4" id="KW-1185">Reference proteome</keyword>
<dbReference type="InterPro" id="IPR053157">
    <property type="entry name" value="Sterol_Uptake_Regulator"/>
</dbReference>